<comment type="similarity">
    <text evidence="5">Belongs to the SAT4 family.</text>
</comment>
<evidence type="ECO:0000313" key="9">
    <source>
        <dbReference type="Proteomes" id="UP000184330"/>
    </source>
</evidence>
<feature type="transmembrane region" description="Helical" evidence="6">
    <location>
        <begin position="129"/>
        <end position="148"/>
    </location>
</feature>
<dbReference type="InterPro" id="IPR049326">
    <property type="entry name" value="Rhodopsin_dom_fungi"/>
</dbReference>
<evidence type="ECO:0000256" key="6">
    <source>
        <dbReference type="SAM" id="Phobius"/>
    </source>
</evidence>
<dbReference type="EMBL" id="FJOG01000007">
    <property type="protein sequence ID" value="CZR56217.1"/>
    <property type="molecule type" value="Genomic_DNA"/>
</dbReference>
<evidence type="ECO:0000256" key="5">
    <source>
        <dbReference type="ARBA" id="ARBA00038359"/>
    </source>
</evidence>
<gene>
    <name evidence="8" type="ORF">PAC_06105</name>
</gene>
<evidence type="ECO:0000313" key="8">
    <source>
        <dbReference type="EMBL" id="CZR56217.1"/>
    </source>
</evidence>
<organism evidence="8 9">
    <name type="scientific">Phialocephala subalpina</name>
    <dbReference type="NCBI Taxonomy" id="576137"/>
    <lineage>
        <taxon>Eukaryota</taxon>
        <taxon>Fungi</taxon>
        <taxon>Dikarya</taxon>
        <taxon>Ascomycota</taxon>
        <taxon>Pezizomycotina</taxon>
        <taxon>Leotiomycetes</taxon>
        <taxon>Helotiales</taxon>
        <taxon>Mollisiaceae</taxon>
        <taxon>Phialocephala</taxon>
        <taxon>Phialocephala fortinii species complex</taxon>
    </lineage>
</organism>
<name>A0A1L7WTW0_9HELO</name>
<feature type="transmembrane region" description="Helical" evidence="6">
    <location>
        <begin position="199"/>
        <end position="219"/>
    </location>
</feature>
<feature type="transmembrane region" description="Helical" evidence="6">
    <location>
        <begin position="168"/>
        <end position="187"/>
    </location>
</feature>
<evidence type="ECO:0000256" key="4">
    <source>
        <dbReference type="ARBA" id="ARBA00023136"/>
    </source>
</evidence>
<evidence type="ECO:0000256" key="2">
    <source>
        <dbReference type="ARBA" id="ARBA00022692"/>
    </source>
</evidence>
<feature type="transmembrane region" description="Helical" evidence="6">
    <location>
        <begin position="239"/>
        <end position="257"/>
    </location>
</feature>
<dbReference type="AlphaFoldDB" id="A0A1L7WTW0"/>
<protein>
    <recommendedName>
        <fullName evidence="7">Rhodopsin domain-containing protein</fullName>
    </recommendedName>
</protein>
<proteinExistence type="inferred from homology"/>
<dbReference type="Proteomes" id="UP000184330">
    <property type="component" value="Unassembled WGS sequence"/>
</dbReference>
<reference evidence="8 9" key="1">
    <citation type="submission" date="2016-03" db="EMBL/GenBank/DDBJ databases">
        <authorList>
            <person name="Ploux O."/>
        </authorList>
    </citation>
    <scope>NUCLEOTIDE SEQUENCE [LARGE SCALE GENOMIC DNA]</scope>
    <source>
        <strain evidence="8 9">UAMH 11012</strain>
    </source>
</reference>
<dbReference type="InterPro" id="IPR052337">
    <property type="entry name" value="SAT4-like"/>
</dbReference>
<dbReference type="Pfam" id="PF20684">
    <property type="entry name" value="Fung_rhodopsin"/>
    <property type="match status" value="1"/>
</dbReference>
<evidence type="ECO:0000259" key="7">
    <source>
        <dbReference type="Pfam" id="PF20684"/>
    </source>
</evidence>
<feature type="transmembrane region" description="Helical" evidence="6">
    <location>
        <begin position="92"/>
        <end position="117"/>
    </location>
</feature>
<keyword evidence="9" id="KW-1185">Reference proteome</keyword>
<comment type="subcellular location">
    <subcellularLocation>
        <location evidence="1">Membrane</location>
        <topology evidence="1">Multi-pass membrane protein</topology>
    </subcellularLocation>
</comment>
<feature type="transmembrane region" description="Helical" evidence="6">
    <location>
        <begin position="47"/>
        <end position="72"/>
    </location>
</feature>
<keyword evidence="4 6" id="KW-0472">Membrane</keyword>
<evidence type="ECO:0000256" key="1">
    <source>
        <dbReference type="ARBA" id="ARBA00004141"/>
    </source>
</evidence>
<keyword evidence="2 6" id="KW-0812">Transmembrane</keyword>
<dbReference type="GO" id="GO:0016020">
    <property type="term" value="C:membrane"/>
    <property type="evidence" value="ECO:0007669"/>
    <property type="project" value="UniProtKB-SubCell"/>
</dbReference>
<feature type="transmembrane region" description="Helical" evidence="6">
    <location>
        <begin position="12"/>
        <end position="35"/>
    </location>
</feature>
<sequence length="340" mass="38296">MDSNLSLQNLQPHIYAALITTTTLAIVAVCLRFLARRLVHAELWLDDWLSLLALITTLGWDICVAIILRFGMGRHIETIEQPISTIYRNVLLMLWIGELFYGFALAPAKLSLLAFYWRIFQVSSIRLPIKMMVVFMIVFHCYPVQGYWDKSIQATCNINDQKFFGGTVTTHLLMDFIILAIPVRYILKLHTSLSQKLSILAMFLFGSFICFATIIQIVICLKLDSTSPDITWTFARIALWGTVEVNLAVIATCLPSLRPIYRMVVTRSLKNLQSTQEGGYSSTEWKGRSNFHVVGISKGADSDSTKKFAARDGDGNYSFAEAIDAHSRSTNATYELDNIG</sequence>
<accession>A0A1L7WTW0</accession>
<dbReference type="PANTHER" id="PTHR33048:SF47">
    <property type="entry name" value="INTEGRAL MEMBRANE PROTEIN-RELATED"/>
    <property type="match status" value="1"/>
</dbReference>
<evidence type="ECO:0000256" key="3">
    <source>
        <dbReference type="ARBA" id="ARBA00022989"/>
    </source>
</evidence>
<dbReference type="PANTHER" id="PTHR33048">
    <property type="entry name" value="PTH11-LIKE INTEGRAL MEMBRANE PROTEIN (AFU_ORTHOLOGUE AFUA_5G11245)"/>
    <property type="match status" value="1"/>
</dbReference>
<feature type="domain" description="Rhodopsin" evidence="7">
    <location>
        <begin position="31"/>
        <end position="262"/>
    </location>
</feature>
<dbReference type="OrthoDB" id="10017208at2759"/>
<keyword evidence="3 6" id="KW-1133">Transmembrane helix</keyword>